<dbReference type="Gene3D" id="3.30.70.940">
    <property type="entry name" value="NusG, N-terminal domain"/>
    <property type="match status" value="1"/>
</dbReference>
<sequence>MDLDKVVVPVHWYALRVTYCRELVLKSWLDEQGTVNFVPMRYELVEKEGRKSRKLVPAVHNLVFVHTSRRGLESLCSHPELPVPVRYFYSRETRRPLVIPDNQMQNFIAVAGNYEESVLYLDPVDLQLSKGTRVRITGGVFEGVEGVFIRVRHDRRVVVCIEGITAVATTFVPPSLVEPIGSVDK</sequence>
<organism evidence="3 4">
    <name type="scientific">Mediterranea massiliensis</name>
    <dbReference type="NCBI Taxonomy" id="1841865"/>
    <lineage>
        <taxon>Bacteria</taxon>
        <taxon>Pseudomonadati</taxon>
        <taxon>Bacteroidota</taxon>
        <taxon>Bacteroidia</taxon>
        <taxon>Bacteroidales</taxon>
        <taxon>Bacteroidaceae</taxon>
        <taxon>Mediterranea</taxon>
    </lineage>
</organism>
<name>A0A921HWE8_9BACT</name>
<protein>
    <submittedName>
        <fullName evidence="3">UpxY family transcription antiterminator</fullName>
    </submittedName>
</protein>
<evidence type="ECO:0000313" key="3">
    <source>
        <dbReference type="EMBL" id="HJF92145.1"/>
    </source>
</evidence>
<evidence type="ECO:0000313" key="4">
    <source>
        <dbReference type="Proteomes" id="UP000717835"/>
    </source>
</evidence>
<proteinExistence type="predicted"/>
<reference evidence="3" key="2">
    <citation type="submission" date="2021-09" db="EMBL/GenBank/DDBJ databases">
        <authorList>
            <person name="Gilroy R."/>
        </authorList>
    </citation>
    <scope>NUCLEOTIDE SEQUENCE</scope>
    <source>
        <strain evidence="3">CHK55-1828</strain>
    </source>
</reference>
<dbReference type="GO" id="GO:0006354">
    <property type="term" value="P:DNA-templated transcription elongation"/>
    <property type="evidence" value="ECO:0007669"/>
    <property type="project" value="InterPro"/>
</dbReference>
<dbReference type="InterPro" id="IPR036735">
    <property type="entry name" value="NGN_dom_sf"/>
</dbReference>
<dbReference type="NCBIfam" id="NF033644">
    <property type="entry name" value="antiterm_UpxY"/>
    <property type="match status" value="1"/>
</dbReference>
<evidence type="ECO:0000259" key="2">
    <source>
        <dbReference type="Pfam" id="PF02357"/>
    </source>
</evidence>
<dbReference type="InterPro" id="IPR006645">
    <property type="entry name" value="NGN-like_dom"/>
</dbReference>
<dbReference type="InterPro" id="IPR008991">
    <property type="entry name" value="Translation_prot_SH3-like_sf"/>
</dbReference>
<keyword evidence="1" id="KW-0804">Transcription</keyword>
<dbReference type="EMBL" id="DYVX01000056">
    <property type="protein sequence ID" value="HJF92145.1"/>
    <property type="molecule type" value="Genomic_DNA"/>
</dbReference>
<dbReference type="SUPFAM" id="SSF82679">
    <property type="entry name" value="N-utilization substance G protein NusG, N-terminal domain"/>
    <property type="match status" value="1"/>
</dbReference>
<dbReference type="AlphaFoldDB" id="A0A921HWE8"/>
<reference evidence="3" key="1">
    <citation type="journal article" date="2021" name="PeerJ">
        <title>Extensive microbial diversity within the chicken gut microbiome revealed by metagenomics and culture.</title>
        <authorList>
            <person name="Gilroy R."/>
            <person name="Ravi A."/>
            <person name="Getino M."/>
            <person name="Pursley I."/>
            <person name="Horton D.L."/>
            <person name="Alikhan N.F."/>
            <person name="Baker D."/>
            <person name="Gharbi K."/>
            <person name="Hall N."/>
            <person name="Watson M."/>
            <person name="Adriaenssens E.M."/>
            <person name="Foster-Nyarko E."/>
            <person name="Jarju S."/>
            <person name="Secka A."/>
            <person name="Antonio M."/>
            <person name="Oren A."/>
            <person name="Chaudhuri R.R."/>
            <person name="La Ragione R."/>
            <person name="Hildebrand F."/>
            <person name="Pallen M.J."/>
        </authorList>
    </citation>
    <scope>NUCLEOTIDE SEQUENCE</scope>
    <source>
        <strain evidence="3">CHK55-1828</strain>
    </source>
</reference>
<dbReference type="SUPFAM" id="SSF50104">
    <property type="entry name" value="Translation proteins SH3-like domain"/>
    <property type="match status" value="1"/>
</dbReference>
<dbReference type="CDD" id="cd09895">
    <property type="entry name" value="NGN_SP_UpxY"/>
    <property type="match status" value="1"/>
</dbReference>
<evidence type="ECO:0000256" key="1">
    <source>
        <dbReference type="ARBA" id="ARBA00023163"/>
    </source>
</evidence>
<dbReference type="Pfam" id="PF02357">
    <property type="entry name" value="NusG"/>
    <property type="match status" value="1"/>
</dbReference>
<feature type="domain" description="NusG-like N-terminal" evidence="2">
    <location>
        <begin position="11"/>
        <end position="107"/>
    </location>
</feature>
<comment type="caution">
    <text evidence="3">The sequence shown here is derived from an EMBL/GenBank/DDBJ whole genome shotgun (WGS) entry which is preliminary data.</text>
</comment>
<dbReference type="Proteomes" id="UP000717835">
    <property type="component" value="Unassembled WGS sequence"/>
</dbReference>
<dbReference type="RefSeq" id="WP_022021002.1">
    <property type="nucleotide sequence ID" value="NZ_CALUIP010000026.1"/>
</dbReference>
<gene>
    <name evidence="3" type="ORF">K8W02_07150</name>
</gene>
<accession>A0A921HWE8</accession>